<name>A0ABY9T1D7_BREBE</name>
<evidence type="ECO:0000313" key="3">
    <source>
        <dbReference type="Proteomes" id="UP001256827"/>
    </source>
</evidence>
<dbReference type="Proteomes" id="UP001256827">
    <property type="component" value="Chromosome"/>
</dbReference>
<organism evidence="2 3">
    <name type="scientific">Brevibacillus brevis</name>
    <name type="common">Bacillus brevis</name>
    <dbReference type="NCBI Taxonomy" id="1393"/>
    <lineage>
        <taxon>Bacteria</taxon>
        <taxon>Bacillati</taxon>
        <taxon>Bacillota</taxon>
        <taxon>Bacilli</taxon>
        <taxon>Bacillales</taxon>
        <taxon>Paenibacillaceae</taxon>
        <taxon>Brevibacillus</taxon>
    </lineage>
</organism>
<evidence type="ECO:0000256" key="1">
    <source>
        <dbReference type="SAM" id="SignalP"/>
    </source>
</evidence>
<dbReference type="EMBL" id="CP134050">
    <property type="protein sequence ID" value="WNC13652.1"/>
    <property type="molecule type" value="Genomic_DNA"/>
</dbReference>
<feature type="signal peptide" evidence="1">
    <location>
        <begin position="1"/>
        <end position="25"/>
    </location>
</feature>
<evidence type="ECO:0000313" key="2">
    <source>
        <dbReference type="EMBL" id="WNC13652.1"/>
    </source>
</evidence>
<keyword evidence="3" id="KW-1185">Reference proteome</keyword>
<accession>A0ABY9T1D7</accession>
<keyword evidence="1" id="KW-0732">Signal</keyword>
<proteinExistence type="predicted"/>
<protein>
    <submittedName>
        <fullName evidence="2">WG repeat-containing protein</fullName>
    </submittedName>
</protein>
<dbReference type="Pfam" id="PF14903">
    <property type="entry name" value="WG_beta_rep"/>
    <property type="match status" value="1"/>
</dbReference>
<gene>
    <name evidence="2" type="ORF">RGB73_23640</name>
</gene>
<dbReference type="InterPro" id="IPR032774">
    <property type="entry name" value="WG_beta_rep"/>
</dbReference>
<feature type="chain" id="PRO_5046055726" evidence="1">
    <location>
        <begin position="26"/>
        <end position="966"/>
    </location>
</feature>
<sequence length="966" mass="105955">MKRRIITACTALLLGTGAWMPAAQAASFSSIQPYLTDYKYGFTDGAKLVSKPVYDEFSRYSNYTIVTKAGKQGILDNKTGKEITPAIWDNIQLPSPGKIAIVQKGGWSQYVDLTNGKLSAKFAGAHTYYLSAAHDTVINMVGQTSMLLDPSGKELIKPFAGKLSFVELVNPQDADNPDANPVRYPLASVGKQITLYDPATFAPKFTLKNAELIPNEGGPKTAYLKVRSGGKEGLVDVSGKNVLAPNYKALYFWNNGFVRVEGPKGAGLWKDGRMLAEPQFAGVEILGNEKDVYLTMDKDTVTYYSISKRTSHTLRKGAQYLRDGYVLGQDTQTGLYGIVEIGGKTVVPFAYPKVEGPPAAQVLVRADGKKGLIPGWNKPMREPEFWFDSYTTLGSYSMLSIKDGNRIGLYSESKGLIFPPQENTVISYDSSTNQVLVRTADGKTTAYGFDGEIKGDSAPPREEVLSERLKSTGTPGTGYVLVDRQTGETISKAYRSIYMERGGSKLIVAIGAKVADLYSETGELLTKDIQIPQVPDSPYQPSVSFATIDNVTYTAGVKADSDKVALIQIAGGQIQPVTDFAYETVTARNTSGKLFFMLSRPDGSYDVWAKLNGQMARQLEGISELVAQEGLDRLFVRQGIGWDVYTSEGKRVTNGGYRSLNYLDTGDGKPGAIAYQDARTGLYGLLGVGGNVLTGPNYENIYLSKSVFPQIWNDAGQPPYLFTARQQIGYLGQDGKELFHTAFLTKSPVLTYRPMTVQAFPAYQSLVRQNALELIALDKPYSWQVGIDSKRQFFANLALYLGLPKEAGKEEVLAYLVSKGIIKEDANRTIMSENDLYALCYYMETGQASQMTSLDLLRWANSRGLVRGKNPEPIMDLYAYYHELFFRELLHTPAGKKAAQPKKLSAAALTPAQKQMLTSMILVGGKPVEQLPLPLPQDTMAKALQTLTDQYNKQAKQLLAAYLAQN</sequence>
<dbReference type="RefSeq" id="WP_310765200.1">
    <property type="nucleotide sequence ID" value="NZ_CP134050.1"/>
</dbReference>
<reference evidence="2 3" key="1">
    <citation type="submission" date="2023-09" db="EMBL/GenBank/DDBJ databases">
        <title>Complete Genome and Methylome dissection of Bacillus brevis NEB573 original source of BbsI restriction endonuclease.</title>
        <authorList>
            <person name="Fomenkov A."/>
            <person name="Roberts R.D."/>
        </authorList>
    </citation>
    <scope>NUCLEOTIDE SEQUENCE [LARGE SCALE GENOMIC DNA]</scope>
    <source>
        <strain evidence="2 3">NEB573</strain>
    </source>
</reference>